<organism evidence="2 3">
    <name type="scientific">Actinacidiphila bryophytorum</name>
    <dbReference type="NCBI Taxonomy" id="1436133"/>
    <lineage>
        <taxon>Bacteria</taxon>
        <taxon>Bacillati</taxon>
        <taxon>Actinomycetota</taxon>
        <taxon>Actinomycetes</taxon>
        <taxon>Kitasatosporales</taxon>
        <taxon>Streptomycetaceae</taxon>
        <taxon>Actinacidiphila</taxon>
    </lineage>
</organism>
<comment type="caution">
    <text evidence="2">The sequence shown here is derived from an EMBL/GenBank/DDBJ whole genome shotgun (WGS) entry which is preliminary data.</text>
</comment>
<dbReference type="Proteomes" id="UP001153328">
    <property type="component" value="Unassembled WGS sequence"/>
</dbReference>
<protein>
    <submittedName>
        <fullName evidence="2">Uncharacterized protein</fullName>
    </submittedName>
</protein>
<name>A0A9W4H7M4_9ACTN</name>
<gene>
    <name evidence="2" type="ORF">SBRY_90136</name>
</gene>
<dbReference type="EMBL" id="CAJVAX010000023">
    <property type="protein sequence ID" value="CAG7658067.1"/>
    <property type="molecule type" value="Genomic_DNA"/>
</dbReference>
<sequence>MRGRARRALTWRVGAAIARQEVPPQTPCGQSERGVCGGVASDPTVSRRIDTSAASGGKALQALHRARAEVRSRARSLAGTDAPDQSGEVTVDLDGVLVLVLAHFRQAGRDGDLEYSVEMTIIALDEHDGDTGVDDVRV</sequence>
<proteinExistence type="predicted"/>
<reference evidence="2" key="1">
    <citation type="submission" date="2021-06" db="EMBL/GenBank/DDBJ databases">
        <authorList>
            <person name="Arsene-Ploetze F."/>
        </authorList>
    </citation>
    <scope>NUCLEOTIDE SEQUENCE</scope>
    <source>
        <strain evidence="2">SBRY1</strain>
    </source>
</reference>
<keyword evidence="3" id="KW-1185">Reference proteome</keyword>
<evidence type="ECO:0000313" key="3">
    <source>
        <dbReference type="Proteomes" id="UP001153328"/>
    </source>
</evidence>
<feature type="region of interest" description="Disordered" evidence="1">
    <location>
        <begin position="23"/>
        <end position="43"/>
    </location>
</feature>
<accession>A0A9W4H7M4</accession>
<evidence type="ECO:0000313" key="2">
    <source>
        <dbReference type="EMBL" id="CAG7658067.1"/>
    </source>
</evidence>
<evidence type="ECO:0000256" key="1">
    <source>
        <dbReference type="SAM" id="MobiDB-lite"/>
    </source>
</evidence>
<dbReference type="AlphaFoldDB" id="A0A9W4H7M4"/>